<comment type="caution">
    <text evidence="2">The sequence shown here is derived from an EMBL/GenBank/DDBJ whole genome shotgun (WGS) entry which is preliminary data.</text>
</comment>
<name>A0ABV8GMA8_9ACTN</name>
<dbReference type="Proteomes" id="UP001595851">
    <property type="component" value="Unassembled WGS sequence"/>
</dbReference>
<accession>A0ABV8GMA8</accession>
<reference evidence="3" key="1">
    <citation type="journal article" date="2019" name="Int. J. Syst. Evol. Microbiol.">
        <title>The Global Catalogue of Microorganisms (GCM) 10K type strain sequencing project: providing services to taxonomists for standard genome sequencing and annotation.</title>
        <authorList>
            <consortium name="The Broad Institute Genomics Platform"/>
            <consortium name="The Broad Institute Genome Sequencing Center for Infectious Disease"/>
            <person name="Wu L."/>
            <person name="Ma J."/>
        </authorList>
    </citation>
    <scope>NUCLEOTIDE SEQUENCE [LARGE SCALE GENOMIC DNA]</scope>
    <source>
        <strain evidence="3">TBRC 1276</strain>
    </source>
</reference>
<dbReference type="EMBL" id="JBHSBI010000040">
    <property type="protein sequence ID" value="MFC4015066.1"/>
    <property type="molecule type" value="Genomic_DNA"/>
</dbReference>
<evidence type="ECO:0000313" key="3">
    <source>
        <dbReference type="Proteomes" id="UP001595851"/>
    </source>
</evidence>
<protein>
    <submittedName>
        <fullName evidence="2">Uncharacterized protein</fullName>
    </submittedName>
</protein>
<gene>
    <name evidence="2" type="ORF">ACFOY2_48180</name>
</gene>
<keyword evidence="3" id="KW-1185">Reference proteome</keyword>
<organism evidence="2 3">
    <name type="scientific">Nonomuraea purpurea</name>
    <dbReference type="NCBI Taxonomy" id="1849276"/>
    <lineage>
        <taxon>Bacteria</taxon>
        <taxon>Bacillati</taxon>
        <taxon>Actinomycetota</taxon>
        <taxon>Actinomycetes</taxon>
        <taxon>Streptosporangiales</taxon>
        <taxon>Streptosporangiaceae</taxon>
        <taxon>Nonomuraea</taxon>
    </lineage>
</organism>
<sequence length="132" mass="13141">MRMKLTTLAIACALAAGALAAGTAVAYAALGGAQAPSVRAAAVVDADGGVVRSKGVTAVRKIATGQYCIELDADYDAARSVPVATKRWGAPWNSTVFVNANTATCGSAARHVFVAGGNNGAGADVPFHVIVP</sequence>
<feature type="signal peptide" evidence="1">
    <location>
        <begin position="1"/>
        <end position="28"/>
    </location>
</feature>
<evidence type="ECO:0000256" key="1">
    <source>
        <dbReference type="SAM" id="SignalP"/>
    </source>
</evidence>
<proteinExistence type="predicted"/>
<dbReference type="RefSeq" id="WP_379534887.1">
    <property type="nucleotide sequence ID" value="NZ_JBHSBI010000040.1"/>
</dbReference>
<feature type="chain" id="PRO_5046791591" evidence="1">
    <location>
        <begin position="29"/>
        <end position="132"/>
    </location>
</feature>
<keyword evidence="1" id="KW-0732">Signal</keyword>
<evidence type="ECO:0000313" key="2">
    <source>
        <dbReference type="EMBL" id="MFC4015066.1"/>
    </source>
</evidence>